<dbReference type="InterPro" id="IPR036097">
    <property type="entry name" value="HisK_dim/P_sf"/>
</dbReference>
<dbReference type="InterPro" id="IPR036641">
    <property type="entry name" value="HPT_dom_sf"/>
</dbReference>
<feature type="domain" description="PAS" evidence="19">
    <location>
        <begin position="229"/>
        <end position="299"/>
    </location>
</feature>
<dbReference type="PANTHER" id="PTHR45339">
    <property type="entry name" value="HYBRID SIGNAL TRANSDUCTION HISTIDINE KINASE J"/>
    <property type="match status" value="1"/>
</dbReference>
<dbReference type="Pfam" id="PF08448">
    <property type="entry name" value="PAS_4"/>
    <property type="match status" value="1"/>
</dbReference>
<dbReference type="Gene3D" id="1.10.287.130">
    <property type="match status" value="1"/>
</dbReference>
<evidence type="ECO:0000256" key="6">
    <source>
        <dbReference type="ARBA" id="ARBA00022679"/>
    </source>
</evidence>
<evidence type="ECO:0000256" key="14">
    <source>
        <dbReference type="PROSITE-ProRule" id="PRU00169"/>
    </source>
</evidence>
<dbReference type="GO" id="GO:0005524">
    <property type="term" value="F:ATP binding"/>
    <property type="evidence" value="ECO:0007669"/>
    <property type="project" value="UniProtKB-KW"/>
</dbReference>
<dbReference type="PRINTS" id="PR00344">
    <property type="entry name" value="BCTRLSENSOR"/>
</dbReference>
<evidence type="ECO:0000256" key="13">
    <source>
        <dbReference type="ARBA" id="ARBA00023136"/>
    </source>
</evidence>
<dbReference type="SMART" id="SM00448">
    <property type="entry name" value="REC"/>
    <property type="match status" value="1"/>
</dbReference>
<dbReference type="FunFam" id="3.30.565.10:FF:000010">
    <property type="entry name" value="Sensor histidine kinase RcsC"/>
    <property type="match status" value="1"/>
</dbReference>
<dbReference type="PROSITE" id="PS50110">
    <property type="entry name" value="RESPONSE_REGULATORY"/>
    <property type="match status" value="1"/>
</dbReference>
<dbReference type="FunFam" id="1.10.287.130:FF:000004">
    <property type="entry name" value="Ethylene receptor 1"/>
    <property type="match status" value="1"/>
</dbReference>
<sequence>MMTDTNPRRSRTMIVAVFLLLICCTGSGVWLAWQKQNAENWVRHTFELGDRLSKVRILILRAESARRGFLLTGEAEDRAIFVEVRGKLPQEVDALRRGTSDNPNQGIRVARLAALVGERLARSERSMWLHGIDRDVEALELLRGTTAREIRGRLLQVIGEIEAEEERLLAQRLRRANAYQKPVQIAFVGSAFLVLLLALLVLRDRRARMLALHAANDRLEQDMARREIAEAQLALLAQNATDAVFRIGLDGIITYASPSTEPVLGAQPELAVGASMATLVHDEDRAALFDFYSRLVRGEIERGVIANRIRKRATPDVDTWIEANCGLVRDPETGAPVEVIASLRDVTQRKQLEQELESALARAEAAASAKSSFLANMSHEIRTPMNGVLGFADLLLHSDLTPQQERHAQLIVDSGKAMMRLLNDILDISKIEAGQMQIAPERVDFRHALRNCVKLIEPAAAQKGLRVWFDVEPELPMFVLIDGLRLRQIVLNLLGNAVKFTEAGSVSIEARRGWHDRRANIEITVADTGIGIPEDRQAAIFEQFVQAEQSTARRFGGTGLGLAISSQLATLMGGSLTLTSEPGVGTRFTLRVPLRLADAADAHAAPVESREEQPERHLRVLLAEDHDVNQALMEAMLAQLGHASVTVPDGAQALEAATLARRTGVPFDLVLMDMQMPVMDGLEATRAIRAAGLGPETLPILALTANAYADDVAACIVAGMQAHIAKPVQLADLSKIMRRWTRPASALPAPEAVPAPTPKLAISPALRARYDARKAGLLACAESIAAAERFDDESIAELRGLLHKLAGSAGMFKEAALGSRAADLEDALETCPPESRRGHVREAIEALAQPA</sequence>
<keyword evidence="8" id="KW-0547">Nucleotide-binding</keyword>
<evidence type="ECO:0000256" key="10">
    <source>
        <dbReference type="ARBA" id="ARBA00022840"/>
    </source>
</evidence>
<proteinExistence type="predicted"/>
<dbReference type="SUPFAM" id="SSF55874">
    <property type="entry name" value="ATPase domain of HSP90 chaperone/DNA topoisomerase II/histidine kinase"/>
    <property type="match status" value="1"/>
</dbReference>
<evidence type="ECO:0000256" key="5">
    <source>
        <dbReference type="ARBA" id="ARBA00022553"/>
    </source>
</evidence>
<dbReference type="SUPFAM" id="SSF47226">
    <property type="entry name" value="Histidine-containing phosphotransfer domain, HPT domain"/>
    <property type="match status" value="1"/>
</dbReference>
<dbReference type="CDD" id="cd16922">
    <property type="entry name" value="HATPase_EvgS-ArcB-TorS-like"/>
    <property type="match status" value="1"/>
</dbReference>
<dbReference type="SMART" id="SM00091">
    <property type="entry name" value="PAS"/>
    <property type="match status" value="1"/>
</dbReference>
<dbReference type="PANTHER" id="PTHR45339:SF1">
    <property type="entry name" value="HYBRID SIGNAL TRANSDUCTION HISTIDINE KINASE J"/>
    <property type="match status" value="1"/>
</dbReference>
<dbReference type="CDD" id="cd00130">
    <property type="entry name" value="PAS"/>
    <property type="match status" value="1"/>
</dbReference>
<accession>A0A4S1XBI5</accession>
<dbReference type="PROSITE" id="PS50109">
    <property type="entry name" value="HIS_KIN"/>
    <property type="match status" value="1"/>
</dbReference>
<evidence type="ECO:0000259" key="17">
    <source>
        <dbReference type="PROSITE" id="PS50109"/>
    </source>
</evidence>
<evidence type="ECO:0000259" key="18">
    <source>
        <dbReference type="PROSITE" id="PS50110"/>
    </source>
</evidence>
<reference evidence="20 21" key="1">
    <citation type="submission" date="2019-04" db="EMBL/GenBank/DDBJ databases">
        <title>Sphingomonas psychrotolerans sp. nov., isolated from soil in the Tianshan Mountains, Xinjiang, China.</title>
        <authorList>
            <person name="Luo Y."/>
            <person name="Sheng H."/>
        </authorList>
    </citation>
    <scope>NUCLEOTIDE SEQUENCE [LARGE SCALE GENOMIC DNA]</scope>
    <source>
        <strain evidence="20 21">ZFGT-11</strain>
    </source>
</reference>
<dbReference type="InterPro" id="IPR005467">
    <property type="entry name" value="His_kinase_dom"/>
</dbReference>
<evidence type="ECO:0000256" key="15">
    <source>
        <dbReference type="SAM" id="Coils"/>
    </source>
</evidence>
<evidence type="ECO:0000256" key="9">
    <source>
        <dbReference type="ARBA" id="ARBA00022777"/>
    </source>
</evidence>
<gene>
    <name evidence="20" type="ORF">E5A73_14855</name>
</gene>
<dbReference type="SMART" id="SM00388">
    <property type="entry name" value="HisKA"/>
    <property type="match status" value="1"/>
</dbReference>
<keyword evidence="4" id="KW-1003">Cell membrane</keyword>
<dbReference type="SUPFAM" id="SSF55785">
    <property type="entry name" value="PYP-like sensor domain (PAS domain)"/>
    <property type="match status" value="1"/>
</dbReference>
<dbReference type="CDD" id="cd17546">
    <property type="entry name" value="REC_hyHK_CKI1_RcsC-like"/>
    <property type="match status" value="1"/>
</dbReference>
<organism evidence="20 21">
    <name type="scientific">Sphingomonas gei</name>
    <dbReference type="NCBI Taxonomy" id="1395960"/>
    <lineage>
        <taxon>Bacteria</taxon>
        <taxon>Pseudomonadati</taxon>
        <taxon>Pseudomonadota</taxon>
        <taxon>Alphaproteobacteria</taxon>
        <taxon>Sphingomonadales</taxon>
        <taxon>Sphingomonadaceae</taxon>
        <taxon>Sphingomonas</taxon>
    </lineage>
</organism>
<evidence type="ECO:0000256" key="12">
    <source>
        <dbReference type="ARBA" id="ARBA00023012"/>
    </source>
</evidence>
<comment type="caution">
    <text evidence="20">The sequence shown here is derived from an EMBL/GenBank/DDBJ whole genome shotgun (WGS) entry which is preliminary data.</text>
</comment>
<dbReference type="InterPro" id="IPR013656">
    <property type="entry name" value="PAS_4"/>
</dbReference>
<keyword evidence="5 14" id="KW-0597">Phosphoprotein</keyword>
<dbReference type="NCBIfam" id="TIGR00229">
    <property type="entry name" value="sensory_box"/>
    <property type="match status" value="1"/>
</dbReference>
<feature type="modified residue" description="4-aspartylphosphate" evidence="14">
    <location>
        <position position="673"/>
    </location>
</feature>
<dbReference type="Gene3D" id="3.30.450.20">
    <property type="entry name" value="PAS domain"/>
    <property type="match status" value="1"/>
</dbReference>
<dbReference type="InterPro" id="IPR003661">
    <property type="entry name" value="HisK_dim/P_dom"/>
</dbReference>
<dbReference type="AlphaFoldDB" id="A0A4S1XBI5"/>
<dbReference type="PROSITE" id="PS50112">
    <property type="entry name" value="PAS"/>
    <property type="match status" value="1"/>
</dbReference>
<dbReference type="Gene3D" id="3.30.565.10">
    <property type="entry name" value="Histidine kinase-like ATPase, C-terminal domain"/>
    <property type="match status" value="1"/>
</dbReference>
<keyword evidence="13 16" id="KW-0472">Membrane</keyword>
<dbReference type="EMBL" id="SRXT01000005">
    <property type="protein sequence ID" value="TGX52897.1"/>
    <property type="molecule type" value="Genomic_DNA"/>
</dbReference>
<dbReference type="Proteomes" id="UP000306147">
    <property type="component" value="Unassembled WGS sequence"/>
</dbReference>
<evidence type="ECO:0000256" key="1">
    <source>
        <dbReference type="ARBA" id="ARBA00000085"/>
    </source>
</evidence>
<dbReference type="InterPro" id="IPR011006">
    <property type="entry name" value="CheY-like_superfamily"/>
</dbReference>
<evidence type="ECO:0000256" key="7">
    <source>
        <dbReference type="ARBA" id="ARBA00022692"/>
    </source>
</evidence>
<dbReference type="EC" id="2.7.13.3" evidence="3"/>
<evidence type="ECO:0000256" key="3">
    <source>
        <dbReference type="ARBA" id="ARBA00012438"/>
    </source>
</evidence>
<feature type="coiled-coil region" evidence="15">
    <location>
        <begin position="212"/>
        <end position="239"/>
    </location>
</feature>
<dbReference type="SMART" id="SM00387">
    <property type="entry name" value="HATPase_c"/>
    <property type="match status" value="1"/>
</dbReference>
<evidence type="ECO:0000256" key="2">
    <source>
        <dbReference type="ARBA" id="ARBA00004651"/>
    </source>
</evidence>
<keyword evidence="21" id="KW-1185">Reference proteome</keyword>
<dbReference type="SUPFAM" id="SSF52172">
    <property type="entry name" value="CheY-like"/>
    <property type="match status" value="1"/>
</dbReference>
<dbReference type="InterPro" id="IPR035965">
    <property type="entry name" value="PAS-like_dom_sf"/>
</dbReference>
<dbReference type="OrthoDB" id="9801651at2"/>
<evidence type="ECO:0000256" key="16">
    <source>
        <dbReference type="SAM" id="Phobius"/>
    </source>
</evidence>
<protein>
    <recommendedName>
        <fullName evidence="3">histidine kinase</fullName>
        <ecNumber evidence="3">2.7.13.3</ecNumber>
    </recommendedName>
</protein>
<dbReference type="GO" id="GO:0000155">
    <property type="term" value="F:phosphorelay sensor kinase activity"/>
    <property type="evidence" value="ECO:0007669"/>
    <property type="project" value="InterPro"/>
</dbReference>
<feature type="transmembrane region" description="Helical" evidence="16">
    <location>
        <begin position="183"/>
        <end position="202"/>
    </location>
</feature>
<dbReference type="GO" id="GO:0005886">
    <property type="term" value="C:plasma membrane"/>
    <property type="evidence" value="ECO:0007669"/>
    <property type="project" value="UniProtKB-SubCell"/>
</dbReference>
<keyword evidence="11 16" id="KW-1133">Transmembrane helix</keyword>
<dbReference type="CDD" id="cd19410">
    <property type="entry name" value="HK9-like_sensor"/>
    <property type="match status" value="1"/>
</dbReference>
<dbReference type="Pfam" id="PF05227">
    <property type="entry name" value="CHASE3"/>
    <property type="match status" value="1"/>
</dbReference>
<dbReference type="Pfam" id="PF00512">
    <property type="entry name" value="HisKA"/>
    <property type="match status" value="1"/>
</dbReference>
<keyword evidence="10" id="KW-0067">ATP-binding</keyword>
<evidence type="ECO:0000313" key="20">
    <source>
        <dbReference type="EMBL" id="TGX52897.1"/>
    </source>
</evidence>
<evidence type="ECO:0000256" key="4">
    <source>
        <dbReference type="ARBA" id="ARBA00022475"/>
    </source>
</evidence>
<evidence type="ECO:0000259" key="19">
    <source>
        <dbReference type="PROSITE" id="PS50112"/>
    </source>
</evidence>
<dbReference type="InterPro" id="IPR007891">
    <property type="entry name" value="CHASE3"/>
</dbReference>
<dbReference type="InterPro" id="IPR003594">
    <property type="entry name" value="HATPase_dom"/>
</dbReference>
<comment type="subcellular location">
    <subcellularLocation>
        <location evidence="2">Cell membrane</location>
        <topology evidence="2">Multi-pass membrane protein</topology>
    </subcellularLocation>
</comment>
<dbReference type="InterPro" id="IPR000014">
    <property type="entry name" value="PAS"/>
</dbReference>
<evidence type="ECO:0000256" key="8">
    <source>
        <dbReference type="ARBA" id="ARBA00022741"/>
    </source>
</evidence>
<dbReference type="CDD" id="cd00082">
    <property type="entry name" value="HisKA"/>
    <property type="match status" value="1"/>
</dbReference>
<dbReference type="InterPro" id="IPR004358">
    <property type="entry name" value="Sig_transdc_His_kin-like_C"/>
</dbReference>
<keyword evidence="15" id="KW-0175">Coiled coil</keyword>
<dbReference type="InterPro" id="IPR036890">
    <property type="entry name" value="HATPase_C_sf"/>
</dbReference>
<dbReference type="Gene3D" id="3.40.50.2300">
    <property type="match status" value="1"/>
</dbReference>
<evidence type="ECO:0000313" key="21">
    <source>
        <dbReference type="Proteomes" id="UP000306147"/>
    </source>
</evidence>
<dbReference type="Pfam" id="PF00072">
    <property type="entry name" value="Response_reg"/>
    <property type="match status" value="1"/>
</dbReference>
<comment type="catalytic activity">
    <reaction evidence="1">
        <text>ATP + protein L-histidine = ADP + protein N-phospho-L-histidine.</text>
        <dbReference type="EC" id="2.7.13.3"/>
    </reaction>
</comment>
<keyword evidence="7 16" id="KW-0812">Transmembrane</keyword>
<feature type="domain" description="Response regulatory" evidence="18">
    <location>
        <begin position="619"/>
        <end position="741"/>
    </location>
</feature>
<dbReference type="SUPFAM" id="SSF47384">
    <property type="entry name" value="Homodimeric domain of signal transducing histidine kinase"/>
    <property type="match status" value="1"/>
</dbReference>
<keyword evidence="12" id="KW-0902">Two-component regulatory system</keyword>
<dbReference type="InterPro" id="IPR001789">
    <property type="entry name" value="Sig_transdc_resp-reg_receiver"/>
</dbReference>
<dbReference type="Pfam" id="PF02518">
    <property type="entry name" value="HATPase_c"/>
    <property type="match status" value="1"/>
</dbReference>
<keyword evidence="6" id="KW-0808">Transferase</keyword>
<feature type="domain" description="Histidine kinase" evidence="17">
    <location>
        <begin position="376"/>
        <end position="596"/>
    </location>
</feature>
<keyword evidence="9" id="KW-0418">Kinase</keyword>
<name>A0A4S1XBI5_9SPHN</name>
<evidence type="ECO:0000256" key="11">
    <source>
        <dbReference type="ARBA" id="ARBA00022989"/>
    </source>
</evidence>